<feature type="transmembrane region" description="Helical" evidence="1">
    <location>
        <begin position="20"/>
        <end position="41"/>
    </location>
</feature>
<dbReference type="EMBL" id="JOKN01000043">
    <property type="protein sequence ID" value="KEQ55968.1"/>
    <property type="molecule type" value="Genomic_DNA"/>
</dbReference>
<accession>A0A081RL95</accession>
<feature type="non-terminal residue" evidence="2">
    <location>
        <position position="1"/>
    </location>
</feature>
<organism evidence="2 3">
    <name type="scientific">Marine Group I thaumarchaeote SCGC AAA799-N04</name>
    <dbReference type="NCBI Taxonomy" id="1502293"/>
    <lineage>
        <taxon>Archaea</taxon>
        <taxon>Nitrososphaerota</taxon>
        <taxon>Marine Group I</taxon>
    </lineage>
</organism>
<keyword evidence="3" id="KW-1185">Reference proteome</keyword>
<evidence type="ECO:0000256" key="1">
    <source>
        <dbReference type="SAM" id="Phobius"/>
    </source>
</evidence>
<evidence type="ECO:0000313" key="3">
    <source>
        <dbReference type="Proteomes" id="UP000028059"/>
    </source>
</evidence>
<keyword evidence="1" id="KW-0812">Transmembrane</keyword>
<comment type="caution">
    <text evidence="2">The sequence shown here is derived from an EMBL/GenBank/DDBJ whole genome shotgun (WGS) entry which is preliminary data.</text>
</comment>
<sequence>ANSYTSFFYSILFENSKYSVMIVIAIVCTATILSGYVFWYVSPAEVAESVTIIANTQEGCIVETEDGFPINIGPCAAKEGEKIIAMIDTKYKEREAAMNP</sequence>
<reference evidence="2 3" key="1">
    <citation type="submission" date="2014-06" db="EMBL/GenBank/DDBJ databases">
        <authorList>
            <person name="Ngugi D.K."/>
            <person name="Blom J."/>
            <person name="Alam I."/>
            <person name="Rashid M."/>
            <person name="Ba Alawi W."/>
            <person name="Zhang G."/>
            <person name="Hikmawan T."/>
            <person name="Guan Y."/>
            <person name="Antunes A."/>
            <person name="Siam R."/>
            <person name="ElDorry H."/>
            <person name="Bajic V."/>
            <person name="Stingl U."/>
        </authorList>
    </citation>
    <scope>NUCLEOTIDE SEQUENCE [LARGE SCALE GENOMIC DNA]</scope>
    <source>
        <strain evidence="2">SCGC AAA799-N04</strain>
    </source>
</reference>
<gene>
    <name evidence="2" type="ORF">AAA799N04_01653</name>
</gene>
<dbReference type="AlphaFoldDB" id="A0A081RL95"/>
<proteinExistence type="predicted"/>
<name>A0A081RL95_9ARCH</name>
<keyword evidence="1" id="KW-1133">Transmembrane helix</keyword>
<keyword evidence="1" id="KW-0472">Membrane</keyword>
<dbReference type="Proteomes" id="UP000028059">
    <property type="component" value="Unassembled WGS sequence"/>
</dbReference>
<protein>
    <submittedName>
        <fullName evidence="2">Uncharacterized protein</fullName>
    </submittedName>
</protein>
<evidence type="ECO:0000313" key="2">
    <source>
        <dbReference type="EMBL" id="KEQ55968.1"/>
    </source>
</evidence>